<gene>
    <name evidence="6" type="ORF">ACEZDE_01945</name>
</gene>
<keyword evidence="7" id="KW-1185">Reference proteome</keyword>
<evidence type="ECO:0000256" key="1">
    <source>
        <dbReference type="ARBA" id="ARBA00022763"/>
    </source>
</evidence>
<dbReference type="InterPro" id="IPR011604">
    <property type="entry name" value="PDDEXK-like_dom_sf"/>
</dbReference>
<keyword evidence="2" id="KW-0067">ATP-binding</keyword>
<feature type="region of interest" description="Disordered" evidence="4">
    <location>
        <begin position="358"/>
        <end position="383"/>
    </location>
</feature>
<accession>A0ABV6VNY8</accession>
<evidence type="ECO:0000256" key="4">
    <source>
        <dbReference type="SAM" id="MobiDB-lite"/>
    </source>
</evidence>
<dbReference type="Gene3D" id="3.90.320.10">
    <property type="match status" value="1"/>
</dbReference>
<evidence type="ECO:0000259" key="5">
    <source>
        <dbReference type="Pfam" id="PF12705"/>
    </source>
</evidence>
<name>A0ABV6VNY8_9ACTN</name>
<comment type="caution">
    <text evidence="6">The sequence shown here is derived from an EMBL/GenBank/DDBJ whole genome shotgun (WGS) entry which is preliminary data.</text>
</comment>
<keyword evidence="2" id="KW-0347">Helicase</keyword>
<dbReference type="EMBL" id="JBHFAB010000001">
    <property type="protein sequence ID" value="MFC1415413.1"/>
    <property type="molecule type" value="Genomic_DNA"/>
</dbReference>
<dbReference type="InterPro" id="IPR038726">
    <property type="entry name" value="PDDEXK_AddAB-type"/>
</dbReference>
<protein>
    <submittedName>
        <fullName evidence="6">PD-(D/E)XK nuclease family protein</fullName>
    </submittedName>
</protein>
<evidence type="ECO:0000256" key="2">
    <source>
        <dbReference type="ARBA" id="ARBA00022806"/>
    </source>
</evidence>
<evidence type="ECO:0000256" key="3">
    <source>
        <dbReference type="ARBA" id="ARBA00023204"/>
    </source>
</evidence>
<dbReference type="Pfam" id="PF12705">
    <property type="entry name" value="PDDEXK_1"/>
    <property type="match status" value="1"/>
</dbReference>
<organism evidence="6 7">
    <name type="scientific">Streptacidiphilus cavernicola</name>
    <dbReference type="NCBI Taxonomy" id="3342716"/>
    <lineage>
        <taxon>Bacteria</taxon>
        <taxon>Bacillati</taxon>
        <taxon>Actinomycetota</taxon>
        <taxon>Actinomycetes</taxon>
        <taxon>Kitasatosporales</taxon>
        <taxon>Streptomycetaceae</taxon>
        <taxon>Streptacidiphilus</taxon>
    </lineage>
</organism>
<keyword evidence="2" id="KW-0378">Hydrolase</keyword>
<dbReference type="Proteomes" id="UP001592531">
    <property type="component" value="Unassembled WGS sequence"/>
</dbReference>
<keyword evidence="2" id="KW-0547">Nucleotide-binding</keyword>
<dbReference type="RefSeq" id="WP_380531044.1">
    <property type="nucleotide sequence ID" value="NZ_JBHFAB010000001.1"/>
</dbReference>
<proteinExistence type="predicted"/>
<keyword evidence="3" id="KW-0234">DNA repair</keyword>
<evidence type="ECO:0000313" key="7">
    <source>
        <dbReference type="Proteomes" id="UP001592531"/>
    </source>
</evidence>
<sequence length="383" mass="42239">MTTIAEPPSIWTAATAVDDRRPRSKQTQLGASETVCEMRAAHRIAGTEPTDPTDKKMAILGTYIHEGLLTAARTEYGWLVEKATASELVRGHVDAVQLDAETAARLPKRLRPVVPSQDGVTVEDVKTKSTYKWDQVLRYGATAAEIRQTYLYAGMLRERGFEDRPGQRQIARLGPLNVQRIRLRFINRDNGSEFTQEFAFDEFEAATARWWVEQVHALPGPHAARRDFDGPGLDAVCDYCPVRTACWGMPARPGIPVQTNLVHDDKDREQALADYVAGAEQEKAGKKVKDLARKKLDNSPAGDYGPNRLKWTGGNAAKSTDVQAMVDLHEEARIPVPMIPDAARMEKNLKDAGIAVPQRENGKLTARSINVSPVPAAKPSKVA</sequence>
<reference evidence="6 7" key="1">
    <citation type="submission" date="2024-09" db="EMBL/GenBank/DDBJ databases">
        <authorList>
            <person name="Lee S.D."/>
        </authorList>
    </citation>
    <scope>NUCLEOTIDE SEQUENCE [LARGE SCALE GENOMIC DNA]</scope>
    <source>
        <strain evidence="6 7">N8-3</strain>
    </source>
</reference>
<evidence type="ECO:0000313" key="6">
    <source>
        <dbReference type="EMBL" id="MFC1415413.1"/>
    </source>
</evidence>
<feature type="domain" description="PD-(D/E)XK endonuclease-like" evidence="5">
    <location>
        <begin position="117"/>
        <end position="246"/>
    </location>
</feature>
<keyword evidence="1" id="KW-0227">DNA damage</keyword>